<reference evidence="2" key="1">
    <citation type="journal article" date="2020" name="Nature">
        <title>Giant virus diversity and host interactions through global metagenomics.</title>
        <authorList>
            <person name="Schulz F."/>
            <person name="Roux S."/>
            <person name="Paez-Espino D."/>
            <person name="Jungbluth S."/>
            <person name="Walsh D.A."/>
            <person name="Denef V.J."/>
            <person name="McMahon K.D."/>
            <person name="Konstantinidis K.T."/>
            <person name="Eloe-Fadrosh E.A."/>
            <person name="Kyrpides N.C."/>
            <person name="Woyke T."/>
        </authorList>
    </citation>
    <scope>NUCLEOTIDE SEQUENCE</scope>
    <source>
        <strain evidence="2">GVMAG-M-3300021343-4</strain>
    </source>
</reference>
<evidence type="ECO:0000256" key="1">
    <source>
        <dbReference type="SAM" id="Phobius"/>
    </source>
</evidence>
<proteinExistence type="predicted"/>
<keyword evidence="1" id="KW-1133">Transmembrane helix</keyword>
<name>A0A6C0CLB4_9ZZZZ</name>
<keyword evidence="1" id="KW-0472">Membrane</keyword>
<dbReference type="AlphaFoldDB" id="A0A6C0CLB4"/>
<organism evidence="2">
    <name type="scientific">viral metagenome</name>
    <dbReference type="NCBI Taxonomy" id="1070528"/>
    <lineage>
        <taxon>unclassified sequences</taxon>
        <taxon>metagenomes</taxon>
        <taxon>organismal metagenomes</taxon>
    </lineage>
</organism>
<dbReference type="EMBL" id="MN739446">
    <property type="protein sequence ID" value="QHT04942.1"/>
    <property type="molecule type" value="Genomic_DNA"/>
</dbReference>
<feature type="transmembrane region" description="Helical" evidence="1">
    <location>
        <begin position="139"/>
        <end position="159"/>
    </location>
</feature>
<keyword evidence="1" id="KW-0812">Transmembrane</keyword>
<sequence length="163" mass="18331">MEFERQRVLTQSTSLDSLKTSDKLKKRNTIDNLINKHTSFKRLNLDQIDKNLKLDVYKTSSTKFLDDMDQNPDQMTEQLNEAVGTRYFYGGNHTGDDEDPLEKGMHVITQNPALEGYPLLNQHARAGACPGTTTTGTTTFIIVLVILTVLFAIFAGMLFNSRA</sequence>
<protein>
    <submittedName>
        <fullName evidence="2">Uncharacterized protein</fullName>
    </submittedName>
</protein>
<evidence type="ECO:0000313" key="2">
    <source>
        <dbReference type="EMBL" id="QHT04942.1"/>
    </source>
</evidence>
<accession>A0A6C0CLB4</accession>